<gene>
    <name evidence="6" type="ORF">SAMN05216526_1815</name>
</gene>
<dbReference type="STRING" id="233100.SAMN05216526_1815"/>
<dbReference type="AlphaFoldDB" id="A0A1R3W5H9"/>
<keyword evidence="1" id="KW-0963">Cytoplasm</keyword>
<feature type="compositionally biased region" description="Low complexity" evidence="5">
    <location>
        <begin position="190"/>
        <end position="209"/>
    </location>
</feature>
<dbReference type="SUPFAM" id="SSF46785">
    <property type="entry name" value="Winged helix' DNA-binding domain"/>
    <property type="match status" value="2"/>
</dbReference>
<keyword evidence="3" id="KW-0159">Chromosome partition</keyword>
<dbReference type="EMBL" id="FTPK01000003">
    <property type="protein sequence ID" value="SIT73132.1"/>
    <property type="molecule type" value="Genomic_DNA"/>
</dbReference>
<dbReference type="InterPro" id="IPR005234">
    <property type="entry name" value="ScpB_csome_segregation"/>
</dbReference>
<proteinExistence type="predicted"/>
<dbReference type="RefSeq" id="WP_076756192.1">
    <property type="nucleotide sequence ID" value="NZ_CP023018.1"/>
</dbReference>
<keyword evidence="7" id="KW-1185">Reference proteome</keyword>
<name>A0A1R3W5H9_9GAMM</name>
<evidence type="ECO:0000256" key="3">
    <source>
        <dbReference type="ARBA" id="ARBA00022829"/>
    </source>
</evidence>
<reference evidence="6 7" key="1">
    <citation type="submission" date="2017-01" db="EMBL/GenBank/DDBJ databases">
        <authorList>
            <person name="Mah S.A."/>
            <person name="Swanson W.J."/>
            <person name="Moy G.W."/>
            <person name="Vacquier V.D."/>
        </authorList>
    </citation>
    <scope>NUCLEOTIDE SEQUENCE [LARGE SCALE GENOMIC DNA]</scope>
    <source>
        <strain evidence="6 7">M9</strain>
    </source>
</reference>
<dbReference type="Pfam" id="PF04079">
    <property type="entry name" value="SMC_ScpB"/>
    <property type="match status" value="1"/>
</dbReference>
<dbReference type="OrthoDB" id="9806226at2"/>
<accession>A0A1R3W5H9</accession>
<dbReference type="NCBIfam" id="TIGR00281">
    <property type="entry name" value="SMC-Scp complex subunit ScpB"/>
    <property type="match status" value="1"/>
</dbReference>
<keyword evidence="2" id="KW-0132">Cell division</keyword>
<dbReference type="GO" id="GO:0051304">
    <property type="term" value="P:chromosome separation"/>
    <property type="evidence" value="ECO:0007669"/>
    <property type="project" value="InterPro"/>
</dbReference>
<feature type="compositionally biased region" description="Acidic residues" evidence="5">
    <location>
        <begin position="210"/>
        <end position="223"/>
    </location>
</feature>
<evidence type="ECO:0000313" key="7">
    <source>
        <dbReference type="Proteomes" id="UP000223759"/>
    </source>
</evidence>
<dbReference type="PIRSF" id="PIRSF019345">
    <property type="entry name" value="ScpB"/>
    <property type="match status" value="1"/>
</dbReference>
<protein>
    <submittedName>
        <fullName evidence="6">Condensin subunit ScpB</fullName>
    </submittedName>
</protein>
<evidence type="ECO:0000256" key="5">
    <source>
        <dbReference type="SAM" id="MobiDB-lite"/>
    </source>
</evidence>
<dbReference type="InterPro" id="IPR036390">
    <property type="entry name" value="WH_DNA-bd_sf"/>
</dbReference>
<evidence type="ECO:0000313" key="6">
    <source>
        <dbReference type="EMBL" id="SIT73132.1"/>
    </source>
</evidence>
<keyword evidence="4" id="KW-0131">Cell cycle</keyword>
<evidence type="ECO:0000256" key="2">
    <source>
        <dbReference type="ARBA" id="ARBA00022618"/>
    </source>
</evidence>
<evidence type="ECO:0000256" key="1">
    <source>
        <dbReference type="ARBA" id="ARBA00022490"/>
    </source>
</evidence>
<organism evidence="6 7">
    <name type="scientific">Ectothiorhodosinus mongolicus</name>
    <dbReference type="NCBI Taxonomy" id="233100"/>
    <lineage>
        <taxon>Bacteria</taxon>
        <taxon>Pseudomonadati</taxon>
        <taxon>Pseudomonadota</taxon>
        <taxon>Gammaproteobacteria</taxon>
        <taxon>Chromatiales</taxon>
        <taxon>Ectothiorhodospiraceae</taxon>
        <taxon>Ectothiorhodosinus</taxon>
    </lineage>
</organism>
<evidence type="ECO:0000256" key="4">
    <source>
        <dbReference type="ARBA" id="ARBA00023306"/>
    </source>
</evidence>
<dbReference type="GO" id="GO:0051301">
    <property type="term" value="P:cell division"/>
    <property type="evidence" value="ECO:0007669"/>
    <property type="project" value="UniProtKB-KW"/>
</dbReference>
<dbReference type="PANTHER" id="PTHR34298">
    <property type="entry name" value="SEGREGATION AND CONDENSATION PROTEIN B"/>
    <property type="match status" value="1"/>
</dbReference>
<sequence>MNDEQLMRILEAALMVSADPLSIEGMERLFADHERPTRAQIKAALQHLEAQCAERGYELKAVGSGWRFQAKADLAPWIARLFEEKPPRYGRALLETLALIAYRQPITRAEIEEVRGVAVSTQIIRTLSDREWVRVIGHKELPGRPALYGTTRQFLDYFNLQSLDELPSLAELTDLDKLLSSEQQLELVEAEAETAAVGDQAESSALAGESEAEAEAEADDQGDTELRRDE</sequence>
<dbReference type="Gene3D" id="1.10.10.10">
    <property type="entry name" value="Winged helix-like DNA-binding domain superfamily/Winged helix DNA-binding domain"/>
    <property type="match status" value="2"/>
</dbReference>
<dbReference type="InterPro" id="IPR036388">
    <property type="entry name" value="WH-like_DNA-bd_sf"/>
</dbReference>
<dbReference type="PANTHER" id="PTHR34298:SF2">
    <property type="entry name" value="SEGREGATION AND CONDENSATION PROTEIN B"/>
    <property type="match status" value="1"/>
</dbReference>
<feature type="region of interest" description="Disordered" evidence="5">
    <location>
        <begin position="190"/>
        <end position="230"/>
    </location>
</feature>
<dbReference type="Proteomes" id="UP000223759">
    <property type="component" value="Unassembled WGS sequence"/>
</dbReference>